<dbReference type="Pfam" id="PF00480">
    <property type="entry name" value="ROK"/>
    <property type="match status" value="1"/>
</dbReference>
<reference evidence="4 5" key="1">
    <citation type="submission" date="2018-09" db="EMBL/GenBank/DDBJ databases">
        <title>YIM 75507 draft genome.</title>
        <authorList>
            <person name="Tang S."/>
            <person name="Feng Y."/>
        </authorList>
    </citation>
    <scope>NUCLEOTIDE SEQUENCE [LARGE SCALE GENOMIC DNA]</scope>
    <source>
        <strain evidence="4 5">YIM 75507</strain>
    </source>
</reference>
<feature type="compositionally biased region" description="Low complexity" evidence="2">
    <location>
        <begin position="304"/>
        <end position="314"/>
    </location>
</feature>
<dbReference type="InterPro" id="IPR011991">
    <property type="entry name" value="ArsR-like_HTH"/>
</dbReference>
<comment type="caution">
    <text evidence="4">The sequence shown here is derived from an EMBL/GenBank/DDBJ whole genome shotgun (WGS) entry which is preliminary data.</text>
</comment>
<protein>
    <submittedName>
        <fullName evidence="4">ROK family transcriptional regulator</fullName>
    </submittedName>
</protein>
<dbReference type="CDD" id="cd23763">
    <property type="entry name" value="ASKHA_ATPase_ROK"/>
    <property type="match status" value="1"/>
</dbReference>
<evidence type="ECO:0000256" key="2">
    <source>
        <dbReference type="SAM" id="MobiDB-lite"/>
    </source>
</evidence>
<dbReference type="SUPFAM" id="SSF53067">
    <property type="entry name" value="Actin-like ATPase domain"/>
    <property type="match status" value="1"/>
</dbReference>
<evidence type="ECO:0000313" key="4">
    <source>
        <dbReference type="EMBL" id="RJL35395.1"/>
    </source>
</evidence>
<accession>A0A3A4B0Z6</accession>
<evidence type="ECO:0000259" key="3">
    <source>
        <dbReference type="Pfam" id="PF12802"/>
    </source>
</evidence>
<dbReference type="PANTHER" id="PTHR18964">
    <property type="entry name" value="ROK (REPRESSOR, ORF, KINASE) FAMILY"/>
    <property type="match status" value="1"/>
</dbReference>
<dbReference type="GO" id="GO:0003700">
    <property type="term" value="F:DNA-binding transcription factor activity"/>
    <property type="evidence" value="ECO:0007669"/>
    <property type="project" value="InterPro"/>
</dbReference>
<comment type="similarity">
    <text evidence="1">Belongs to the ROK (NagC/XylR) family.</text>
</comment>
<dbReference type="Proteomes" id="UP000265768">
    <property type="component" value="Unassembled WGS sequence"/>
</dbReference>
<organism evidence="4 5">
    <name type="scientific">Bailinhaonella thermotolerans</name>
    <dbReference type="NCBI Taxonomy" id="1070861"/>
    <lineage>
        <taxon>Bacteria</taxon>
        <taxon>Bacillati</taxon>
        <taxon>Actinomycetota</taxon>
        <taxon>Actinomycetes</taxon>
        <taxon>Streptosporangiales</taxon>
        <taxon>Streptosporangiaceae</taxon>
        <taxon>Bailinhaonella</taxon>
    </lineage>
</organism>
<dbReference type="InterPro" id="IPR000600">
    <property type="entry name" value="ROK"/>
</dbReference>
<dbReference type="AlphaFoldDB" id="A0A3A4B0Z6"/>
<dbReference type="PANTHER" id="PTHR18964:SF149">
    <property type="entry name" value="BIFUNCTIONAL UDP-N-ACETYLGLUCOSAMINE 2-EPIMERASE_N-ACETYLMANNOSAMINE KINASE"/>
    <property type="match status" value="1"/>
</dbReference>
<feature type="compositionally biased region" description="Low complexity" evidence="2">
    <location>
        <begin position="322"/>
        <end position="332"/>
    </location>
</feature>
<dbReference type="EMBL" id="QZEY01000001">
    <property type="protein sequence ID" value="RJL35395.1"/>
    <property type="molecule type" value="Genomic_DNA"/>
</dbReference>
<dbReference type="CDD" id="cd00090">
    <property type="entry name" value="HTH_ARSR"/>
    <property type="match status" value="1"/>
</dbReference>
<dbReference type="InterPro" id="IPR036388">
    <property type="entry name" value="WH-like_DNA-bd_sf"/>
</dbReference>
<dbReference type="Gene3D" id="1.10.10.10">
    <property type="entry name" value="Winged helix-like DNA-binding domain superfamily/Winged helix DNA-binding domain"/>
    <property type="match status" value="1"/>
</dbReference>
<dbReference type="InterPro" id="IPR036390">
    <property type="entry name" value="WH_DNA-bd_sf"/>
</dbReference>
<dbReference type="RefSeq" id="WP_119924366.1">
    <property type="nucleotide sequence ID" value="NZ_QZEY01000001.1"/>
</dbReference>
<feature type="domain" description="HTH marR-type" evidence="3">
    <location>
        <begin position="20"/>
        <end position="61"/>
    </location>
</feature>
<evidence type="ECO:0000256" key="1">
    <source>
        <dbReference type="ARBA" id="ARBA00006479"/>
    </source>
</evidence>
<feature type="region of interest" description="Disordered" evidence="2">
    <location>
        <begin position="304"/>
        <end position="344"/>
    </location>
</feature>
<dbReference type="InterPro" id="IPR000835">
    <property type="entry name" value="HTH_MarR-typ"/>
</dbReference>
<dbReference type="SUPFAM" id="SSF46785">
    <property type="entry name" value="Winged helix' DNA-binding domain"/>
    <property type="match status" value="1"/>
</dbReference>
<gene>
    <name evidence="4" type="ORF">D5H75_00815</name>
</gene>
<sequence>MEQVVPGTPSRMRAINDRAALETLLERGPLTRPQIAALMGISKPTASQLLARLQEAGLVVLDGFTRGDGPGRTAERYRVNPEAAHVAGLDVDPGRILVRVADLAGNVAGEHRLATPGRSGGDVVARVREAIAGACAAAGLGPGRVRRAVIGIQGALDPRTGRLGYAAHIPGWHVPRLAATLREGLGVPVDIENDVNLVAQAEQAHGAARGVDDFALLWAADGLGMAVVVGGRLYRGATGGAGEIGYMTVPGAPTRRDAGRGAGHGLQSLAGGPAIHKVMRAHGFRGHPSPAAAVRAAARLLRPAAPQAPGSPGSPGSPVPPGDGRTAGASRTGEGGRAAERREAVWRERASAALEEVARRMAAGLAPTVSVLDPALVVLAGDVLLAGGEPLRALVEREVHALTVPRPPLRLSRVEGNGVLAGALDLALAAVRNEVFGSTL</sequence>
<evidence type="ECO:0000313" key="5">
    <source>
        <dbReference type="Proteomes" id="UP000265768"/>
    </source>
</evidence>
<proteinExistence type="inferred from homology"/>
<keyword evidence="5" id="KW-1185">Reference proteome</keyword>
<dbReference type="InterPro" id="IPR043129">
    <property type="entry name" value="ATPase_NBD"/>
</dbReference>
<dbReference type="Pfam" id="PF12802">
    <property type="entry name" value="MarR_2"/>
    <property type="match status" value="1"/>
</dbReference>
<dbReference type="Gene3D" id="3.30.420.40">
    <property type="match status" value="2"/>
</dbReference>
<dbReference type="OrthoDB" id="3523179at2"/>
<name>A0A3A4B0Z6_9ACTN</name>